<keyword evidence="3" id="KW-1185">Reference proteome</keyword>
<sequence length="77" mass="8797">MDYLHPQNEKHFKLQTFILRLFHPLLRLPSLRFGTASTQNFHSCRGRSSGARRSLFPRGCPRSPSSVLPTLSTSFPL</sequence>
<evidence type="ECO:0000313" key="2">
    <source>
        <dbReference type="EMBL" id="MES1918281.1"/>
    </source>
</evidence>
<evidence type="ECO:0000256" key="1">
    <source>
        <dbReference type="SAM" id="MobiDB-lite"/>
    </source>
</evidence>
<evidence type="ECO:0000313" key="3">
    <source>
        <dbReference type="Proteomes" id="UP001439008"/>
    </source>
</evidence>
<accession>A0ABV2AF15</accession>
<protein>
    <submittedName>
        <fullName evidence="2">Uncharacterized protein</fullName>
    </submittedName>
</protein>
<name>A0ABV2AF15_9EUKA</name>
<feature type="compositionally biased region" description="Low complexity" evidence="1">
    <location>
        <begin position="63"/>
        <end position="77"/>
    </location>
</feature>
<organism evidence="2 3">
    <name type="scientific">Bonamia ostreae</name>
    <dbReference type="NCBI Taxonomy" id="126728"/>
    <lineage>
        <taxon>Eukaryota</taxon>
        <taxon>Sar</taxon>
        <taxon>Rhizaria</taxon>
        <taxon>Endomyxa</taxon>
        <taxon>Ascetosporea</taxon>
        <taxon>Haplosporida</taxon>
        <taxon>Bonamia</taxon>
    </lineage>
</organism>
<reference evidence="2 3" key="1">
    <citation type="journal article" date="2024" name="BMC Biol.">
        <title>Comparative genomics of Ascetosporea gives new insight into the evolutionary basis for animal parasitism in Rhizaria.</title>
        <authorList>
            <person name="Hiltunen Thoren M."/>
            <person name="Onut-Brannstrom I."/>
            <person name="Alfjorden A."/>
            <person name="Peckova H."/>
            <person name="Swords F."/>
            <person name="Hooper C."/>
            <person name="Holzer A.S."/>
            <person name="Bass D."/>
            <person name="Burki F."/>
        </authorList>
    </citation>
    <scope>NUCLEOTIDE SEQUENCE [LARGE SCALE GENOMIC DNA]</scope>
    <source>
        <strain evidence="2">20-A016</strain>
    </source>
</reference>
<comment type="caution">
    <text evidence="2">The sequence shown here is derived from an EMBL/GenBank/DDBJ whole genome shotgun (WGS) entry which is preliminary data.</text>
</comment>
<dbReference type="Proteomes" id="UP001439008">
    <property type="component" value="Unassembled WGS sequence"/>
</dbReference>
<dbReference type="EMBL" id="JBDODL010000036">
    <property type="protein sequence ID" value="MES1918281.1"/>
    <property type="molecule type" value="Genomic_DNA"/>
</dbReference>
<feature type="region of interest" description="Disordered" evidence="1">
    <location>
        <begin position="44"/>
        <end position="77"/>
    </location>
</feature>
<proteinExistence type="predicted"/>
<gene>
    <name evidence="2" type="ORF">MHBO_000268</name>
</gene>